<proteinExistence type="predicted"/>
<protein>
    <submittedName>
        <fullName evidence="1">Uncharacterized protein</fullName>
    </submittedName>
</protein>
<sequence>MSNEKKPKNVGVSNPYALAEVILKKKVNWKRVDSQKLLEKTLDMPYEKLFDPKYESPLYAGLKLDPQTKTLARIKIPP</sequence>
<gene>
    <name evidence="1" type="ORF">S03H2_67436</name>
</gene>
<dbReference type="EMBL" id="BARU01044152">
    <property type="protein sequence ID" value="GAH76487.1"/>
    <property type="molecule type" value="Genomic_DNA"/>
</dbReference>
<dbReference type="AlphaFoldDB" id="X1I480"/>
<evidence type="ECO:0000313" key="1">
    <source>
        <dbReference type="EMBL" id="GAH76487.1"/>
    </source>
</evidence>
<organism evidence="1">
    <name type="scientific">marine sediment metagenome</name>
    <dbReference type="NCBI Taxonomy" id="412755"/>
    <lineage>
        <taxon>unclassified sequences</taxon>
        <taxon>metagenomes</taxon>
        <taxon>ecological metagenomes</taxon>
    </lineage>
</organism>
<reference evidence="1" key="1">
    <citation type="journal article" date="2014" name="Front. Microbiol.">
        <title>High frequency of phylogenetically diverse reductive dehalogenase-homologous genes in deep subseafloor sedimentary metagenomes.</title>
        <authorList>
            <person name="Kawai M."/>
            <person name="Futagami T."/>
            <person name="Toyoda A."/>
            <person name="Takaki Y."/>
            <person name="Nishi S."/>
            <person name="Hori S."/>
            <person name="Arai W."/>
            <person name="Tsubouchi T."/>
            <person name="Morono Y."/>
            <person name="Uchiyama I."/>
            <person name="Ito T."/>
            <person name="Fujiyama A."/>
            <person name="Inagaki F."/>
            <person name="Takami H."/>
        </authorList>
    </citation>
    <scope>NUCLEOTIDE SEQUENCE</scope>
    <source>
        <strain evidence="1">Expedition CK06-06</strain>
    </source>
</reference>
<accession>X1I480</accession>
<feature type="non-terminal residue" evidence="1">
    <location>
        <position position="78"/>
    </location>
</feature>
<comment type="caution">
    <text evidence="1">The sequence shown here is derived from an EMBL/GenBank/DDBJ whole genome shotgun (WGS) entry which is preliminary data.</text>
</comment>
<name>X1I480_9ZZZZ</name>